<dbReference type="Proteomes" id="UP000832097">
    <property type="component" value="Chromosome"/>
</dbReference>
<keyword evidence="2" id="KW-0680">Restriction system</keyword>
<dbReference type="InterPro" id="IPR052021">
    <property type="entry name" value="Type-I_RS_S_subunit"/>
</dbReference>
<dbReference type="RefSeq" id="WP_243555700.1">
    <property type="nucleotide sequence ID" value="NZ_CP094528.1"/>
</dbReference>
<reference evidence="5 6" key="1">
    <citation type="submission" date="2022-03" db="EMBL/GenBank/DDBJ databases">
        <title>Mucilaginibacter sp. isolated from the gut of Protaetia brevitarsis seulensis larvae.</title>
        <authorList>
            <person name="Won M."/>
            <person name="Kim S.-J."/>
            <person name="Kwon S.-W."/>
        </authorList>
    </citation>
    <scope>NUCLEOTIDE SEQUENCE [LARGE SCALE GENOMIC DNA]</scope>
    <source>
        <strain evidence="5 6">CFWR-12</strain>
    </source>
</reference>
<dbReference type="PANTHER" id="PTHR30408:SF12">
    <property type="entry name" value="TYPE I RESTRICTION ENZYME MJAVIII SPECIFICITY SUBUNIT"/>
    <property type="match status" value="1"/>
</dbReference>
<dbReference type="InterPro" id="IPR000055">
    <property type="entry name" value="Restrct_endonuc_typeI_TRD"/>
</dbReference>
<dbReference type="Gene3D" id="3.90.220.20">
    <property type="entry name" value="DNA methylase specificity domains"/>
    <property type="match status" value="2"/>
</dbReference>
<dbReference type="PANTHER" id="PTHR30408">
    <property type="entry name" value="TYPE-1 RESTRICTION ENZYME ECOKI SPECIFICITY PROTEIN"/>
    <property type="match status" value="1"/>
</dbReference>
<dbReference type="SUPFAM" id="SSF116734">
    <property type="entry name" value="DNA methylase specificity domain"/>
    <property type="match status" value="2"/>
</dbReference>
<keyword evidence="5" id="KW-0540">Nuclease</keyword>
<keyword evidence="5" id="KW-0378">Hydrolase</keyword>
<keyword evidence="3" id="KW-0238">DNA-binding</keyword>
<sequence length="388" mass="42917">MNVALSEVAAINPRLRATLRDEDTVHFLGMADVSEFGSTSEGDARPYGKVRKGYTPFEDGDLLVAKITPCFENGKIAQARLGSHIGFGSTEFHVVRVDDRVADARYILHLLRSPEVRLAGESQMTGSAGQKRVPKTFLEQLKIPLPPLPEQRRIAAILDQADTLRVLRRAALGELETLATSAYRATFATASTVTKPLSEIADVTSGITKGRRLNGSPVRDVPYMAVVNVQDRRLDLGTVKTIQATDAEIAKYALNMDDLLLTEGGDPDKLGRGVLWKAELAESIHQNHVFRVRLNTDEVLPLYLNWHIGSEYGKSYFLRMAKQTTGIASINSTQLKAFPVQIPAKSLQTEFRERMEELDASTAAMRRGLTELDTLFASLQHRAFRGEL</sequence>
<organism evidence="5 6">
    <name type="scientific">Agromyces larvae</name>
    <dbReference type="NCBI Taxonomy" id="2929802"/>
    <lineage>
        <taxon>Bacteria</taxon>
        <taxon>Bacillati</taxon>
        <taxon>Actinomycetota</taxon>
        <taxon>Actinomycetes</taxon>
        <taxon>Micrococcales</taxon>
        <taxon>Microbacteriaceae</taxon>
        <taxon>Agromyces</taxon>
    </lineage>
</organism>
<keyword evidence="5" id="KW-0255">Endonuclease</keyword>
<evidence type="ECO:0000259" key="4">
    <source>
        <dbReference type="Pfam" id="PF01420"/>
    </source>
</evidence>
<dbReference type="EC" id="3.1.21.-" evidence="5"/>
<dbReference type="GO" id="GO:0016787">
    <property type="term" value="F:hydrolase activity"/>
    <property type="evidence" value="ECO:0007669"/>
    <property type="project" value="UniProtKB-KW"/>
</dbReference>
<name>A0ABY4BZI4_9MICO</name>
<evidence type="ECO:0000256" key="2">
    <source>
        <dbReference type="ARBA" id="ARBA00022747"/>
    </source>
</evidence>
<comment type="similarity">
    <text evidence="1">Belongs to the type-I restriction system S methylase family.</text>
</comment>
<dbReference type="CDD" id="cd17260">
    <property type="entry name" value="RMtype1_S_EcoEI-TRD1-CR1_like"/>
    <property type="match status" value="1"/>
</dbReference>
<accession>A0ABY4BZI4</accession>
<dbReference type="Pfam" id="PF01420">
    <property type="entry name" value="Methylase_S"/>
    <property type="match status" value="2"/>
</dbReference>
<dbReference type="InterPro" id="IPR044946">
    <property type="entry name" value="Restrct_endonuc_typeI_TRD_sf"/>
</dbReference>
<feature type="domain" description="Type I restriction modification DNA specificity" evidence="4">
    <location>
        <begin position="195"/>
        <end position="366"/>
    </location>
</feature>
<dbReference type="EMBL" id="CP094528">
    <property type="protein sequence ID" value="UOE44159.1"/>
    <property type="molecule type" value="Genomic_DNA"/>
</dbReference>
<protein>
    <submittedName>
        <fullName evidence="5">Restriction endonuclease subunit S</fullName>
        <ecNumber evidence="5">3.1.21.-</ecNumber>
    </submittedName>
</protein>
<evidence type="ECO:0000313" key="5">
    <source>
        <dbReference type="EMBL" id="UOE44159.1"/>
    </source>
</evidence>
<keyword evidence="6" id="KW-1185">Reference proteome</keyword>
<evidence type="ECO:0000256" key="1">
    <source>
        <dbReference type="ARBA" id="ARBA00010923"/>
    </source>
</evidence>
<evidence type="ECO:0000313" key="6">
    <source>
        <dbReference type="Proteomes" id="UP000832097"/>
    </source>
</evidence>
<dbReference type="CDD" id="cd17253">
    <property type="entry name" value="RMtype1_S_Eco933I-TRD2-CR2_like"/>
    <property type="match status" value="1"/>
</dbReference>
<dbReference type="GO" id="GO:0004519">
    <property type="term" value="F:endonuclease activity"/>
    <property type="evidence" value="ECO:0007669"/>
    <property type="project" value="UniProtKB-KW"/>
</dbReference>
<evidence type="ECO:0000256" key="3">
    <source>
        <dbReference type="ARBA" id="ARBA00023125"/>
    </source>
</evidence>
<proteinExistence type="inferred from homology"/>
<feature type="domain" description="Type I restriction modification DNA specificity" evidence="4">
    <location>
        <begin position="18"/>
        <end position="163"/>
    </location>
</feature>
<gene>
    <name evidence="5" type="ORF">MTO99_18705</name>
</gene>